<dbReference type="AlphaFoldDB" id="A0A316ZBW2"/>
<dbReference type="RefSeq" id="XP_025598807.1">
    <property type="nucleotide sequence ID" value="XM_025744722.1"/>
</dbReference>
<proteinExistence type="predicted"/>
<dbReference type="EMBL" id="KZ819291">
    <property type="protein sequence ID" value="PWN98528.1"/>
    <property type="molecule type" value="Genomic_DNA"/>
</dbReference>
<gene>
    <name evidence="2" type="ORF">FA09DRAFT_345887</name>
</gene>
<reference evidence="2 3" key="1">
    <citation type="journal article" date="2018" name="Mol. Biol. Evol.">
        <title>Broad Genomic Sampling Reveals a Smut Pathogenic Ancestry of the Fungal Clade Ustilaginomycotina.</title>
        <authorList>
            <person name="Kijpornyongpan T."/>
            <person name="Mondo S.J."/>
            <person name="Barry K."/>
            <person name="Sandor L."/>
            <person name="Lee J."/>
            <person name="Lipzen A."/>
            <person name="Pangilinan J."/>
            <person name="LaButti K."/>
            <person name="Hainaut M."/>
            <person name="Henrissat B."/>
            <person name="Grigoriev I.V."/>
            <person name="Spatafora J.W."/>
            <person name="Aime M.C."/>
        </authorList>
    </citation>
    <scope>NUCLEOTIDE SEQUENCE [LARGE SCALE GENOMIC DNA]</scope>
    <source>
        <strain evidence="2 3">MCA 4186</strain>
    </source>
</reference>
<evidence type="ECO:0000313" key="3">
    <source>
        <dbReference type="Proteomes" id="UP000245946"/>
    </source>
</evidence>
<feature type="compositionally biased region" description="Basic and acidic residues" evidence="1">
    <location>
        <begin position="504"/>
        <end position="523"/>
    </location>
</feature>
<evidence type="ECO:0000256" key="1">
    <source>
        <dbReference type="SAM" id="MobiDB-lite"/>
    </source>
</evidence>
<organism evidence="2 3">
    <name type="scientific">Tilletiopsis washingtonensis</name>
    <dbReference type="NCBI Taxonomy" id="58919"/>
    <lineage>
        <taxon>Eukaryota</taxon>
        <taxon>Fungi</taxon>
        <taxon>Dikarya</taxon>
        <taxon>Basidiomycota</taxon>
        <taxon>Ustilaginomycotina</taxon>
        <taxon>Exobasidiomycetes</taxon>
        <taxon>Entylomatales</taxon>
        <taxon>Entylomatales incertae sedis</taxon>
        <taxon>Tilletiopsis</taxon>
    </lineage>
</organism>
<keyword evidence="3" id="KW-1185">Reference proteome</keyword>
<sequence length="636" mass="69554">MSSSSPRLRPPIHTLQVWLDVHDAARDALRSTGSLPLLRGRQLPFAALKTEYLYLRDAAVENSGAWRTYSEGAELDAAQTASHAALQELHLQSRRSGFAASETAEASLELYRNKLNAPVAASTTVAEMALVPLAFFCGIDVRYEGDRHGAGPSQPRLGPAAPTSAARPLLFGSGSADAAGLLDGARFCVGFGEEEHVQGHVLGENEVNAEADAALLRCSLSDIARQSETADASGKRRSASHWTLRLTLAELSKLQVAWERAAEHVVAADERQHSEDTGGFALASLRAKLPRLRGFDQPNSKLRSVLPGFTRDADCWGANACPFTGAHVRRCEATHIVARPVGTLIAGAHSALARPYRARAAVDLRRLGLLDRRLFECAPMADWPPESTGSPDNGFWLSADLYALYKSHAVVITPSARLLHITMPGADNVFPTVQLHGHTRSARERDIGWERAFADDLGAVKMRNVHLAYYATLLSVFAGEPLRRLIEDSLQQHLPPTPASKPSTADDRSNKRPRNEPREEMAHARRVRFQQQDADDEGHRSQQADDSYSDDDLDVSSSQTSMLDITQLNYCGFLHESGAKQAEMAEALDMSANELARVLWQLQEEQVQVQNEGVYRACMAVLAGHLLDLKLSREHG</sequence>
<accession>A0A316ZBW2</accession>
<dbReference type="GeneID" id="37272266"/>
<name>A0A316ZBW2_9BASI</name>
<feature type="region of interest" description="Disordered" evidence="1">
    <location>
        <begin position="492"/>
        <end position="556"/>
    </location>
</feature>
<evidence type="ECO:0000313" key="2">
    <source>
        <dbReference type="EMBL" id="PWN98528.1"/>
    </source>
</evidence>
<dbReference type="Proteomes" id="UP000245946">
    <property type="component" value="Unassembled WGS sequence"/>
</dbReference>
<protein>
    <submittedName>
        <fullName evidence="2">Uncharacterized protein</fullName>
    </submittedName>
</protein>